<proteinExistence type="predicted"/>
<sequence length="239" mass="24963">MTSTGLLAFTGLAVVTMDVLGGVLAIGMLLRGGRLRHLLAFAGGYALVVTAATLLLHPLLAWLGRHLGPVLESKNTLGVVEIVVGAALVGFSVHQFRAAARPPRPHGRLEERATPKRLATAPLALAGIAFAGTALADPAFPLAVGMAAQEQHLPLRIALLVGWNVIYQLPLVSVLVAAAFGKHEQLAIRVMEVIGPHRRRLQTALAVALALGGLAVLGDGAVALASGHVPWLRQLILLR</sequence>
<dbReference type="Pfam" id="PF11139">
    <property type="entry name" value="SfLAP"/>
    <property type="match status" value="1"/>
</dbReference>
<feature type="transmembrane region" description="Helical" evidence="1">
    <location>
        <begin position="201"/>
        <end position="225"/>
    </location>
</feature>
<evidence type="ECO:0000313" key="2">
    <source>
        <dbReference type="EMBL" id="AXK46209.1"/>
    </source>
</evidence>
<dbReference type="RefSeq" id="WP_115413959.1">
    <property type="nucleotide sequence ID" value="NZ_CP031356.1"/>
</dbReference>
<feature type="transmembrane region" description="Helical" evidence="1">
    <location>
        <begin position="37"/>
        <end position="56"/>
    </location>
</feature>
<dbReference type="AlphaFoldDB" id="A0A345YQK7"/>
<protein>
    <recommendedName>
        <fullName evidence="6">GAP family protein</fullName>
    </recommendedName>
</protein>
<evidence type="ECO:0000313" key="5">
    <source>
        <dbReference type="Proteomes" id="UP000282185"/>
    </source>
</evidence>
<feature type="transmembrane region" description="Helical" evidence="1">
    <location>
        <begin position="6"/>
        <end position="30"/>
    </location>
</feature>
<dbReference type="Proteomes" id="UP000282185">
    <property type="component" value="Unassembled WGS sequence"/>
</dbReference>
<accession>A0A345YQK7</accession>
<dbReference type="KEGG" id="bsau:DWV08_11720"/>
<reference evidence="3 5" key="2">
    <citation type="submission" date="2018-08" db="EMBL/GenBank/DDBJ databases">
        <title>Brachybacterium saurashtrense DSM 23186.</title>
        <authorList>
            <person name="Li Y."/>
        </authorList>
    </citation>
    <scope>NUCLEOTIDE SEQUENCE [LARGE SCALE GENOMIC DNA]</scope>
    <source>
        <strain evidence="3 5">DSM 23186</strain>
    </source>
</reference>
<keyword evidence="1" id="KW-1133">Transmembrane helix</keyword>
<evidence type="ECO:0008006" key="6">
    <source>
        <dbReference type="Google" id="ProtNLM"/>
    </source>
</evidence>
<evidence type="ECO:0000313" key="3">
    <source>
        <dbReference type="EMBL" id="RRR23949.1"/>
    </source>
</evidence>
<dbReference type="OrthoDB" id="4792565at2"/>
<feature type="transmembrane region" description="Helical" evidence="1">
    <location>
        <begin position="156"/>
        <end position="180"/>
    </location>
</feature>
<reference evidence="2 4" key="1">
    <citation type="submission" date="2018-07" db="EMBL/GenBank/DDBJ databases">
        <title>Brachybacterium saurashtrense DSM 23186 genome sequence.</title>
        <authorList>
            <person name="Guo L."/>
        </authorList>
    </citation>
    <scope>NUCLEOTIDE SEQUENCE [LARGE SCALE GENOMIC DNA]</scope>
    <source>
        <strain evidence="2 4">DSM 23186</strain>
    </source>
</reference>
<feature type="transmembrane region" description="Helical" evidence="1">
    <location>
        <begin position="76"/>
        <end position="96"/>
    </location>
</feature>
<keyword evidence="1" id="KW-0812">Transmembrane</keyword>
<evidence type="ECO:0000256" key="1">
    <source>
        <dbReference type="SAM" id="Phobius"/>
    </source>
</evidence>
<keyword evidence="4" id="KW-1185">Reference proteome</keyword>
<dbReference type="EMBL" id="CP031356">
    <property type="protein sequence ID" value="AXK46209.1"/>
    <property type="molecule type" value="Genomic_DNA"/>
</dbReference>
<organism evidence="3 5">
    <name type="scientific">Brachybacterium saurashtrense</name>
    <dbReference type="NCBI Taxonomy" id="556288"/>
    <lineage>
        <taxon>Bacteria</taxon>
        <taxon>Bacillati</taxon>
        <taxon>Actinomycetota</taxon>
        <taxon>Actinomycetes</taxon>
        <taxon>Micrococcales</taxon>
        <taxon>Dermabacteraceae</taxon>
        <taxon>Brachybacterium</taxon>
    </lineage>
</organism>
<dbReference type="InterPro" id="IPR021315">
    <property type="entry name" value="Gap/Sap"/>
</dbReference>
<feature type="transmembrane region" description="Helical" evidence="1">
    <location>
        <begin position="117"/>
        <end position="136"/>
    </location>
</feature>
<dbReference type="Proteomes" id="UP000254236">
    <property type="component" value="Chromosome"/>
</dbReference>
<evidence type="ECO:0000313" key="4">
    <source>
        <dbReference type="Proteomes" id="UP000254236"/>
    </source>
</evidence>
<keyword evidence="1" id="KW-0472">Membrane</keyword>
<name>A0A345YQK7_9MICO</name>
<dbReference type="EMBL" id="QSWH01000002">
    <property type="protein sequence ID" value="RRR23949.1"/>
    <property type="molecule type" value="Genomic_DNA"/>
</dbReference>
<gene>
    <name evidence="2" type="ORF">DWV08_11720</name>
    <name evidence="3" type="ORF">DXU92_03470</name>
</gene>